<protein>
    <submittedName>
        <fullName evidence="2">Uncharacterized protein</fullName>
    </submittedName>
</protein>
<comment type="caution">
    <text evidence="2">The sequence shown here is derived from an EMBL/GenBank/DDBJ whole genome shotgun (WGS) entry which is preliminary data.</text>
</comment>
<keyword evidence="1" id="KW-0732">Signal</keyword>
<evidence type="ECO:0000313" key="2">
    <source>
        <dbReference type="EMBL" id="MEE2003015.1"/>
    </source>
</evidence>
<gene>
    <name evidence="2" type="ORF">QWY20_16270</name>
</gene>
<evidence type="ECO:0000256" key="1">
    <source>
        <dbReference type="SAM" id="SignalP"/>
    </source>
</evidence>
<sequence length="460" mass="51438">MHTTTRPATLTAFVLSALALPMAPTALANTYFEGTGTAQHDARSVACSNAERAARLDAARQAEGFVHQVVQTSWTENQHGLQQSRQEFIEQTVYGLATLQGRPIEQAHIRPDQTIECRVQARYRFDSDAIQQHYRAEQARQARQAGHDSTLARLQQELADNQHAYQRMQQHLAPSRHGSGSYTTYCRVAATANQCEALLKEVIAQPYLQQHAAELGIDRRLLQPSLQLQGRMEFTELNSQLKQVDWQGDYQLTLQLNDPFSARNQQLQREIRQLRGQPFLAEPRAHGTDSAATKPALHRFAVTLGSDCMLGCSSSYLEPKGKPLAGNVRGNFIQARLALTAWLQFNGGIYQEHYSLCLDEIAGRFGCANIQSASAWYPAVGFTLRQQWAYLEAMHLFPISDTDLQATTLSKGYQRFELGLSTCQDRKGWTGAIGMSSRLMPAGTASWDGWDLVFRVGYVF</sequence>
<name>A0ABU7J9X6_9GAMM</name>
<organism evidence="2 3">
    <name type="scientific">Alkalimonas cellulosilytica</name>
    <dbReference type="NCBI Taxonomy" id="3058395"/>
    <lineage>
        <taxon>Bacteria</taxon>
        <taxon>Pseudomonadati</taxon>
        <taxon>Pseudomonadota</taxon>
        <taxon>Gammaproteobacteria</taxon>
        <taxon>Alkalimonas</taxon>
    </lineage>
</organism>
<keyword evidence="3" id="KW-1185">Reference proteome</keyword>
<accession>A0ABU7J9X6</accession>
<feature type="signal peptide" evidence="1">
    <location>
        <begin position="1"/>
        <end position="28"/>
    </location>
</feature>
<dbReference type="EMBL" id="JAUHLI010000020">
    <property type="protein sequence ID" value="MEE2003015.1"/>
    <property type="molecule type" value="Genomic_DNA"/>
</dbReference>
<proteinExistence type="predicted"/>
<reference evidence="2 3" key="1">
    <citation type="submission" date="2023-07" db="EMBL/GenBank/DDBJ databases">
        <title>Alkalimonas sp., MEB108 novel, alkaliphilic bacterium isolated from Lonar Lake, India.</title>
        <authorList>
            <person name="Joshi A."/>
            <person name="Thite S."/>
        </authorList>
    </citation>
    <scope>NUCLEOTIDE SEQUENCE [LARGE SCALE GENOMIC DNA]</scope>
    <source>
        <strain evidence="2 3">MEB108</strain>
    </source>
</reference>
<feature type="chain" id="PRO_5046552135" evidence="1">
    <location>
        <begin position="29"/>
        <end position="460"/>
    </location>
</feature>
<evidence type="ECO:0000313" key="3">
    <source>
        <dbReference type="Proteomes" id="UP001336314"/>
    </source>
</evidence>
<dbReference type="Proteomes" id="UP001336314">
    <property type="component" value="Unassembled WGS sequence"/>
</dbReference>
<dbReference type="RefSeq" id="WP_330130063.1">
    <property type="nucleotide sequence ID" value="NZ_JAUHLI010000020.1"/>
</dbReference>